<gene>
    <name evidence="2" type="ORF">FOL47_011127</name>
</gene>
<organism evidence="2 3">
    <name type="scientific">Perkinsus chesapeaki</name>
    <name type="common">Clam parasite</name>
    <name type="synonym">Perkinsus andrewsi</name>
    <dbReference type="NCBI Taxonomy" id="330153"/>
    <lineage>
        <taxon>Eukaryota</taxon>
        <taxon>Sar</taxon>
        <taxon>Alveolata</taxon>
        <taxon>Perkinsozoa</taxon>
        <taxon>Perkinsea</taxon>
        <taxon>Perkinsida</taxon>
        <taxon>Perkinsidae</taxon>
        <taxon>Perkinsus</taxon>
    </lineage>
</organism>
<dbReference type="Proteomes" id="UP000591131">
    <property type="component" value="Unassembled WGS sequence"/>
</dbReference>
<dbReference type="EMBL" id="JAAPAO010000931">
    <property type="protein sequence ID" value="KAF4652383.1"/>
    <property type="molecule type" value="Genomic_DNA"/>
</dbReference>
<dbReference type="AlphaFoldDB" id="A0A7J6KYG4"/>
<evidence type="ECO:0000256" key="1">
    <source>
        <dbReference type="SAM" id="MobiDB-lite"/>
    </source>
</evidence>
<reference evidence="2 3" key="1">
    <citation type="submission" date="2020-04" db="EMBL/GenBank/DDBJ databases">
        <title>Perkinsus chesapeaki whole genome sequence.</title>
        <authorList>
            <person name="Bogema D.R."/>
        </authorList>
    </citation>
    <scope>NUCLEOTIDE SEQUENCE [LARGE SCALE GENOMIC DNA]</scope>
    <source>
        <strain evidence="2">ATCC PRA-425</strain>
    </source>
</reference>
<feature type="compositionally biased region" description="Low complexity" evidence="1">
    <location>
        <begin position="37"/>
        <end position="69"/>
    </location>
</feature>
<proteinExistence type="predicted"/>
<protein>
    <submittedName>
        <fullName evidence="2">Uncharacterized protein</fullName>
    </submittedName>
</protein>
<accession>A0A7J6KYG4</accession>
<keyword evidence="3" id="KW-1185">Reference proteome</keyword>
<evidence type="ECO:0000313" key="2">
    <source>
        <dbReference type="EMBL" id="KAF4652383.1"/>
    </source>
</evidence>
<name>A0A7J6KYG4_PERCH</name>
<comment type="caution">
    <text evidence="2">The sequence shown here is derived from an EMBL/GenBank/DDBJ whole genome shotgun (WGS) entry which is preliminary data.</text>
</comment>
<evidence type="ECO:0000313" key="3">
    <source>
        <dbReference type="Proteomes" id="UP000591131"/>
    </source>
</evidence>
<dbReference type="OrthoDB" id="10452446at2759"/>
<sequence length="435" mass="48738">MAQVFNVVVTLKQQLLQPRQIRPVQNLLLRPSTSTTVKSTTTTVKPPTTTVKPPTTTVKPSSTTSSTTTNGVDEIPTGKKGHYGVFNWLDNAIWCSPWGWQTSDSDCVKIDSKNDKPMYVWKPKAPGQEHRYLCSSTEDAFKPVQELLFNKYNPIPDGGRDIGGRVIQWGELLCGNPPLCTVDGWLEADPCYGGDADKARDDAYKSIKTYMENLMFVDEDTNEIIRIPISLMQAGFRSLRFGMVLGQHKDPIDGVTFGGSTKLNADCKRAGSRCEDTEQIADKQGPLWSKYYPNNEAATPLDDYDLTINYINRVFDFLDSDLRPSLGPKPVIDIYLDIELFQLSHVSPLGDLYDETKHPIGTGYPGSADIKIGPISHWSVPATVGEAYWRLLRHARKLVDDRNNKISNLDWESGKAIRTTLSAWMQQAYNWVSPR</sequence>
<feature type="region of interest" description="Disordered" evidence="1">
    <location>
        <begin position="37"/>
        <end position="73"/>
    </location>
</feature>